<accession>A0ABM3N5K1</accession>
<gene>
    <name evidence="3" type="primary">LOC128202436</name>
</gene>
<sequence length="520" mass="60103">MMTTSSNSAQTLLTVLSQHNLEQLVREPTITDRTATLLDLIITDSPMLCKAINVHHNPELSDHAMVISSFNFKVMIKRKKTITTRSLHKINEDEFLRDLRSMQWHNVIEGSSVLDVNTYQYFSNNKNSDAVFNLKEISESEVLKILNGIETQAAGFDNITAGMLRALEWFESYLKNRKQYVIIEGAHGEDLQSKMKQIDRGTPQGSIISPLLFILYTADLHKQVESCKVHLYADDTQLYFSFFANDTDKAIELINKDLDKLFKWAACNNLILNPKKSQYIVLGPRHQCDLVIKHNPNIVIDSQPVERVSIVRNLGLMMDSALRYEEHVNMKIKNAFYKLKVLYGLRDCLSEKVRVTLVETLVLSHFNYCDTVYGPRLLARTAHSVQRVQNACARFCYNIPRRTRITPILNKKGIIDLRRHLHLACLVYKVIQKKKPEYLYNKLTWMRDLHPLNTRSKSGSGLSLPIHRKSANRGSFKFSAAKIWNDLPPPLHEEMSQLCFKYRLKRVLLEKQNKGEHNYR</sequence>
<dbReference type="InterPro" id="IPR000477">
    <property type="entry name" value="RT_dom"/>
</dbReference>
<dbReference type="Proteomes" id="UP001652740">
    <property type="component" value="Unplaced"/>
</dbReference>
<dbReference type="PANTHER" id="PTHR33332">
    <property type="entry name" value="REVERSE TRANSCRIPTASE DOMAIN-CONTAINING PROTEIN"/>
    <property type="match status" value="1"/>
</dbReference>
<dbReference type="RefSeq" id="XP_052758723.1">
    <property type="nucleotide sequence ID" value="XM_052902763.1"/>
</dbReference>
<proteinExistence type="predicted"/>
<evidence type="ECO:0000259" key="1">
    <source>
        <dbReference type="Pfam" id="PF00078"/>
    </source>
</evidence>
<reference evidence="3" key="1">
    <citation type="submission" date="2025-08" db="UniProtKB">
        <authorList>
            <consortium name="RefSeq"/>
        </authorList>
    </citation>
    <scope>IDENTIFICATION</scope>
    <source>
        <tissue evidence="3">Whole larvae</tissue>
    </source>
</reference>
<dbReference type="Pfam" id="PF00078">
    <property type="entry name" value="RVT_1"/>
    <property type="match status" value="1"/>
</dbReference>
<organism evidence="2 3">
    <name type="scientific">Galleria mellonella</name>
    <name type="common">Greater wax moth</name>
    <dbReference type="NCBI Taxonomy" id="7137"/>
    <lineage>
        <taxon>Eukaryota</taxon>
        <taxon>Metazoa</taxon>
        <taxon>Ecdysozoa</taxon>
        <taxon>Arthropoda</taxon>
        <taxon>Hexapoda</taxon>
        <taxon>Insecta</taxon>
        <taxon>Pterygota</taxon>
        <taxon>Neoptera</taxon>
        <taxon>Endopterygota</taxon>
        <taxon>Lepidoptera</taxon>
        <taxon>Glossata</taxon>
        <taxon>Ditrysia</taxon>
        <taxon>Pyraloidea</taxon>
        <taxon>Pyralidae</taxon>
        <taxon>Galleriinae</taxon>
        <taxon>Galleria</taxon>
    </lineage>
</organism>
<protein>
    <submittedName>
        <fullName evidence="3">Uncharacterized protein LOC128202436</fullName>
    </submittedName>
</protein>
<dbReference type="SUPFAM" id="SSF56672">
    <property type="entry name" value="DNA/RNA polymerases"/>
    <property type="match status" value="1"/>
</dbReference>
<keyword evidence="2" id="KW-1185">Reference proteome</keyword>
<dbReference type="GeneID" id="128202436"/>
<dbReference type="InterPro" id="IPR043502">
    <property type="entry name" value="DNA/RNA_pol_sf"/>
</dbReference>
<feature type="domain" description="Reverse transcriptase" evidence="1">
    <location>
        <begin position="171"/>
        <end position="281"/>
    </location>
</feature>
<evidence type="ECO:0000313" key="3">
    <source>
        <dbReference type="RefSeq" id="XP_052758723.1"/>
    </source>
</evidence>
<name>A0ABM3N5K1_GALME</name>
<evidence type="ECO:0000313" key="2">
    <source>
        <dbReference type="Proteomes" id="UP001652740"/>
    </source>
</evidence>